<dbReference type="SUPFAM" id="SSF158472">
    <property type="entry name" value="HAMP domain-like"/>
    <property type="match status" value="1"/>
</dbReference>
<dbReference type="PANTHER" id="PTHR34220">
    <property type="entry name" value="SENSOR HISTIDINE KINASE YPDA"/>
    <property type="match status" value="1"/>
</dbReference>
<sequence>MITYRNRFKHLLILIKHYLNIYIMESIRRKLVITLLIVMTVPLVIFLILSTNIARGTVGSSEISSNIARVDLSSHYIEYQLKEYDQLLFSALVDDLLVPSLMKVDDINTTNMFNTQNYIKDKLFNMYNSRESIRAISLVSYDTGNNYRITDNEFFIESYSNLPQYAKSKDVIFGIDEESNSFFFERNIYRFEDQKLIGKIKMNINFSLFDPIIKNLQSNEGEHVILLSSSGDILYNPDNAHIDKSVRKQMVTNRSRETEVTQEENLYLFQNKLNQNIILLKMVPVEVMNIGASYIQKSGIIILIISIILTVTLSIYVSNKVTKPVIELSKAMEKIGENNFNVQIKTTGSDEISHLRRKYKEMIGRIRNLIEKDYKREIEKKDAQFLALQAQINPHFLYNTLQVIGGMAIKKGVKEINDVTQTLSDVFRYITKKQDGLVYLYEEVDHLKNYIHIQQLRFQDKMSIHLFVDDEVNDELIPLLTIQPLIENCFIHGFDSKVDDCIIKIDIQKVFDEIEIIVEDNGSGISKIDLIRIRESLASGQFVQGERIGINNVNNRIKLYFGDEYGIDLYSEKNKYTKVIMRLPNQKKGVGE</sequence>
<keyword evidence="7" id="KW-0812">Transmembrane</keyword>
<comment type="subcellular location">
    <subcellularLocation>
        <location evidence="1">Cell membrane</location>
        <topology evidence="1">Multi-pass membrane protein</topology>
    </subcellularLocation>
</comment>
<dbReference type="STRING" id="1348624.GCA_001591545_02279"/>
<dbReference type="CDD" id="cd06225">
    <property type="entry name" value="HAMP"/>
    <property type="match status" value="1"/>
</dbReference>
<dbReference type="Proteomes" id="UP000249134">
    <property type="component" value="Chromosome 1"/>
</dbReference>
<keyword evidence="2" id="KW-1003">Cell membrane</keyword>
<evidence type="ECO:0000256" key="1">
    <source>
        <dbReference type="ARBA" id="ARBA00004651"/>
    </source>
</evidence>
<evidence type="ECO:0000256" key="6">
    <source>
        <dbReference type="ARBA" id="ARBA00023136"/>
    </source>
</evidence>
<dbReference type="Pfam" id="PF06580">
    <property type="entry name" value="His_kinase"/>
    <property type="match status" value="1"/>
</dbReference>
<dbReference type="EMBL" id="LS483476">
    <property type="protein sequence ID" value="SQI61934.1"/>
    <property type="molecule type" value="Genomic_DNA"/>
</dbReference>
<dbReference type="SMART" id="SM00387">
    <property type="entry name" value="HATPase_c"/>
    <property type="match status" value="1"/>
</dbReference>
<evidence type="ECO:0000313" key="9">
    <source>
        <dbReference type="EMBL" id="SQI61934.1"/>
    </source>
</evidence>
<keyword evidence="3" id="KW-0597">Phosphoprotein</keyword>
<evidence type="ECO:0000256" key="2">
    <source>
        <dbReference type="ARBA" id="ARBA00022475"/>
    </source>
</evidence>
<dbReference type="AlphaFoldDB" id="A0A2X4ZNE7"/>
<evidence type="ECO:0000256" key="7">
    <source>
        <dbReference type="SAM" id="Phobius"/>
    </source>
</evidence>
<dbReference type="InterPro" id="IPR003594">
    <property type="entry name" value="HATPase_dom"/>
</dbReference>
<evidence type="ECO:0000256" key="3">
    <source>
        <dbReference type="ARBA" id="ARBA00022553"/>
    </source>
</evidence>
<dbReference type="EC" id="2.7.13.3" evidence="9"/>
<keyword evidence="10" id="KW-1185">Reference proteome</keyword>
<accession>A0A2X4ZNE7</accession>
<gene>
    <name evidence="9" type="primary">yesM_2</name>
    <name evidence="9" type="ORF">NCTC4824_03503</name>
</gene>
<dbReference type="InterPro" id="IPR003660">
    <property type="entry name" value="HAMP_dom"/>
</dbReference>
<dbReference type="Gene3D" id="6.10.340.10">
    <property type="match status" value="1"/>
</dbReference>
<dbReference type="PROSITE" id="PS50885">
    <property type="entry name" value="HAMP"/>
    <property type="match status" value="1"/>
</dbReference>
<feature type="transmembrane region" description="Helical" evidence="7">
    <location>
        <begin position="31"/>
        <end position="49"/>
    </location>
</feature>
<dbReference type="SMART" id="SM00304">
    <property type="entry name" value="HAMP"/>
    <property type="match status" value="1"/>
</dbReference>
<evidence type="ECO:0000256" key="5">
    <source>
        <dbReference type="ARBA" id="ARBA00022777"/>
    </source>
</evidence>
<keyword evidence="6 7" id="KW-0472">Membrane</keyword>
<dbReference type="RefSeq" id="WP_066141635.1">
    <property type="nucleotide sequence ID" value="NZ_CBCSGM010000003.1"/>
</dbReference>
<name>A0A2X4ZNE7_LEDLE</name>
<proteinExistence type="predicted"/>
<keyword evidence="5 9" id="KW-0418">Kinase</keyword>
<protein>
    <submittedName>
        <fullName evidence="9">Two-component sensor histidine kinase</fullName>
        <ecNumber evidence="9">2.7.13.3</ecNumber>
        <ecNumber evidence="9">2.7.3.-</ecNumber>
    </submittedName>
</protein>
<evidence type="ECO:0000313" key="10">
    <source>
        <dbReference type="Proteomes" id="UP000249134"/>
    </source>
</evidence>
<reference evidence="9 10" key="1">
    <citation type="submission" date="2018-06" db="EMBL/GenBank/DDBJ databases">
        <authorList>
            <consortium name="Pathogen Informatics"/>
            <person name="Doyle S."/>
        </authorList>
    </citation>
    <scope>NUCLEOTIDE SEQUENCE [LARGE SCALE GENOMIC DNA]</scope>
    <source>
        <strain evidence="9 10">NCTC4824</strain>
    </source>
</reference>
<dbReference type="Pfam" id="PF02518">
    <property type="entry name" value="HATPase_c"/>
    <property type="match status" value="1"/>
</dbReference>
<dbReference type="EC" id="2.7.3.-" evidence="9"/>
<dbReference type="InterPro" id="IPR036890">
    <property type="entry name" value="HATPase_C_sf"/>
</dbReference>
<feature type="domain" description="HAMP" evidence="8">
    <location>
        <begin position="319"/>
        <end position="371"/>
    </location>
</feature>
<evidence type="ECO:0000256" key="4">
    <source>
        <dbReference type="ARBA" id="ARBA00022679"/>
    </source>
</evidence>
<keyword evidence="4 9" id="KW-0808">Transferase</keyword>
<dbReference type="PANTHER" id="PTHR34220:SF7">
    <property type="entry name" value="SENSOR HISTIDINE KINASE YPDA"/>
    <property type="match status" value="1"/>
</dbReference>
<organism evidence="9 10">
    <name type="scientific">Lederbergia lenta</name>
    <name type="common">Bacillus lentus</name>
    <dbReference type="NCBI Taxonomy" id="1467"/>
    <lineage>
        <taxon>Bacteria</taxon>
        <taxon>Bacillati</taxon>
        <taxon>Bacillota</taxon>
        <taxon>Bacilli</taxon>
        <taxon>Bacillales</taxon>
        <taxon>Bacillaceae</taxon>
        <taxon>Lederbergia</taxon>
    </lineage>
</organism>
<dbReference type="Pfam" id="PF00672">
    <property type="entry name" value="HAMP"/>
    <property type="match status" value="1"/>
</dbReference>
<dbReference type="SUPFAM" id="SSF55874">
    <property type="entry name" value="ATPase domain of HSP90 chaperone/DNA topoisomerase II/histidine kinase"/>
    <property type="match status" value="1"/>
</dbReference>
<dbReference type="InterPro" id="IPR010559">
    <property type="entry name" value="Sig_transdc_His_kin_internal"/>
</dbReference>
<dbReference type="GO" id="GO:0005886">
    <property type="term" value="C:plasma membrane"/>
    <property type="evidence" value="ECO:0007669"/>
    <property type="project" value="UniProtKB-SubCell"/>
</dbReference>
<dbReference type="Gene3D" id="3.30.565.10">
    <property type="entry name" value="Histidine kinase-like ATPase, C-terminal domain"/>
    <property type="match status" value="1"/>
</dbReference>
<dbReference type="GO" id="GO:0000155">
    <property type="term" value="F:phosphorelay sensor kinase activity"/>
    <property type="evidence" value="ECO:0007669"/>
    <property type="project" value="InterPro"/>
</dbReference>
<evidence type="ECO:0000259" key="8">
    <source>
        <dbReference type="PROSITE" id="PS50885"/>
    </source>
</evidence>
<keyword evidence="7" id="KW-1133">Transmembrane helix</keyword>
<dbReference type="InterPro" id="IPR050640">
    <property type="entry name" value="Bact_2-comp_sensor_kinase"/>
</dbReference>
<dbReference type="KEGG" id="blen:NCTC4824_03503"/>